<name>A0A1H1ZVM3_9MICO</name>
<proteinExistence type="predicted"/>
<organism evidence="1 2">
    <name type="scientific">Agromyces flavus</name>
    <dbReference type="NCBI Taxonomy" id="589382"/>
    <lineage>
        <taxon>Bacteria</taxon>
        <taxon>Bacillati</taxon>
        <taxon>Actinomycetota</taxon>
        <taxon>Actinomycetes</taxon>
        <taxon>Micrococcales</taxon>
        <taxon>Microbacteriaceae</taxon>
        <taxon>Agromyces</taxon>
    </lineage>
</organism>
<dbReference type="EMBL" id="LT629755">
    <property type="protein sequence ID" value="SDT37649.1"/>
    <property type="molecule type" value="Genomic_DNA"/>
</dbReference>
<accession>A0A1H1ZVM3</accession>
<evidence type="ECO:0000313" key="2">
    <source>
        <dbReference type="Proteomes" id="UP000199482"/>
    </source>
</evidence>
<gene>
    <name evidence="1" type="ORF">SAMN04489721_3369</name>
</gene>
<protein>
    <submittedName>
        <fullName evidence="1">Uncharacterized protein</fullName>
    </submittedName>
</protein>
<dbReference type="AlphaFoldDB" id="A0A1H1ZVM3"/>
<reference evidence="2" key="1">
    <citation type="submission" date="2016-10" db="EMBL/GenBank/DDBJ databases">
        <authorList>
            <person name="Varghese N."/>
            <person name="Submissions S."/>
        </authorList>
    </citation>
    <scope>NUCLEOTIDE SEQUENCE [LARGE SCALE GENOMIC DNA]</scope>
    <source>
        <strain evidence="2">CPCC 202695</strain>
    </source>
</reference>
<dbReference type="Proteomes" id="UP000199482">
    <property type="component" value="Chromosome I"/>
</dbReference>
<evidence type="ECO:0000313" key="1">
    <source>
        <dbReference type="EMBL" id="SDT37649.1"/>
    </source>
</evidence>
<sequence length="184" mass="19791">MTPPLDFRSVGSMNHQPDHAHVHADDLMAVAITTGGVRVIHVSGVAVCPSELWRVEFVPAGPVLPGSARPGRITLGVRGTAPRRRGRTRSAKVSFEAIIEDSRTREVEVRLECQPPVVVPVLEANGSFGSSARATRSDVRDERDARTRWPERVRAMTDVASAAVRSALHELAQVVGAPRAAVAL</sequence>